<evidence type="ECO:0000256" key="17">
    <source>
        <dbReference type="ARBA" id="ARBA00047804"/>
    </source>
</evidence>
<dbReference type="PATRIC" id="fig|1032488.3.peg.391"/>
<keyword evidence="5 18" id="KW-0997">Cell inner membrane</keyword>
<feature type="transmembrane region" description="Helical" evidence="18">
    <location>
        <begin position="364"/>
        <end position="392"/>
    </location>
</feature>
<keyword evidence="11 18" id="KW-0560">Oxidoreductase</keyword>
<evidence type="ECO:0000256" key="3">
    <source>
        <dbReference type="ARBA" id="ARBA00022448"/>
    </source>
</evidence>
<dbReference type="HOGENOM" id="CLU_014657_3_0_4"/>
<feature type="transmembrane region" description="Helical" evidence="18">
    <location>
        <begin position="436"/>
        <end position="453"/>
    </location>
</feature>
<dbReference type="NCBIfam" id="NF001419">
    <property type="entry name" value="PRK00293.1"/>
    <property type="match status" value="1"/>
</dbReference>
<dbReference type="InterPro" id="IPR028250">
    <property type="entry name" value="DsbDN"/>
</dbReference>
<feature type="transmembrane region" description="Helical" evidence="18">
    <location>
        <begin position="284"/>
        <end position="313"/>
    </location>
</feature>
<keyword evidence="12 18" id="KW-0520">NAD</keyword>
<comment type="caution">
    <text evidence="18">Lacks conserved residue(s) required for the propagation of feature annotation.</text>
</comment>
<evidence type="ECO:0000256" key="10">
    <source>
        <dbReference type="ARBA" id="ARBA00022989"/>
    </source>
</evidence>
<feature type="disulfide bond" description="Redox-active" evidence="18">
    <location>
        <begin position="176"/>
        <end position="182"/>
    </location>
</feature>
<protein>
    <recommendedName>
        <fullName evidence="18">Thiol:disulfide interchange protein DsbD</fullName>
        <ecNumber evidence="18">1.8.1.8</ecNumber>
    </recommendedName>
    <alternativeName>
        <fullName evidence="18">Protein-disulfide reductase</fullName>
        <shortName evidence="18">Disulfide reductase</shortName>
    </alternativeName>
</protein>
<dbReference type="SUPFAM" id="SSF52833">
    <property type="entry name" value="Thioredoxin-like"/>
    <property type="match status" value="1"/>
</dbReference>
<evidence type="ECO:0000256" key="7">
    <source>
        <dbReference type="ARBA" id="ARBA00022729"/>
    </source>
</evidence>
<dbReference type="Pfam" id="PF11412">
    <property type="entry name" value="DsbD_N"/>
    <property type="match status" value="1"/>
</dbReference>
<dbReference type="GO" id="GO:0047134">
    <property type="term" value="F:protein-disulfide reductase [NAD(P)H] activity"/>
    <property type="evidence" value="ECO:0007669"/>
    <property type="project" value="UniProtKB-UniRule"/>
</dbReference>
<feature type="region of interest" description="Disordered" evidence="19">
    <location>
        <begin position="207"/>
        <end position="226"/>
    </location>
</feature>
<feature type="disulfide bond" description="Redox-active" evidence="18">
    <location>
        <begin position="568"/>
        <end position="571"/>
    </location>
</feature>
<dbReference type="Gene3D" id="2.60.40.1250">
    <property type="entry name" value="Thiol:disulfide interchange protein DsbD, N-terminal domain"/>
    <property type="match status" value="1"/>
</dbReference>
<dbReference type="PANTHER" id="PTHR32234:SF0">
    <property type="entry name" value="THIOL:DISULFIDE INTERCHANGE PROTEIN DSBD"/>
    <property type="match status" value="1"/>
</dbReference>
<evidence type="ECO:0000259" key="20">
    <source>
        <dbReference type="PROSITE" id="PS51352"/>
    </source>
</evidence>
<evidence type="ECO:0000256" key="8">
    <source>
        <dbReference type="ARBA" id="ARBA00022748"/>
    </source>
</evidence>
<dbReference type="GO" id="GO:0005886">
    <property type="term" value="C:plasma membrane"/>
    <property type="evidence" value="ECO:0007669"/>
    <property type="project" value="UniProtKB-SubCell"/>
</dbReference>
<keyword evidence="6 18" id="KW-0812">Transmembrane</keyword>
<evidence type="ECO:0000256" key="5">
    <source>
        <dbReference type="ARBA" id="ARBA00022519"/>
    </source>
</evidence>
<keyword evidence="14 18" id="KW-1015">Disulfide bond</keyword>
<dbReference type="InterPro" id="IPR013766">
    <property type="entry name" value="Thioredoxin_domain"/>
</dbReference>
<evidence type="ECO:0000256" key="15">
    <source>
        <dbReference type="ARBA" id="ARBA00023284"/>
    </source>
</evidence>
<feature type="domain" description="Thioredoxin" evidence="20">
    <location>
        <begin position="513"/>
        <end position="651"/>
    </location>
</feature>
<comment type="subcellular location">
    <subcellularLocation>
        <location evidence="1 18">Cell inner membrane</location>
        <topology evidence="1 18">Multi-pass membrane protein</topology>
    </subcellularLocation>
</comment>
<dbReference type="Gene3D" id="3.40.30.10">
    <property type="entry name" value="Glutaredoxin"/>
    <property type="match status" value="1"/>
</dbReference>
<comment type="similarity">
    <text evidence="2 18">Belongs to the thioredoxin family. DsbD subfamily.</text>
</comment>
<evidence type="ECO:0000256" key="12">
    <source>
        <dbReference type="ARBA" id="ARBA00023027"/>
    </source>
</evidence>
<reference evidence="21 22" key="1">
    <citation type="submission" date="2011-05" db="EMBL/GenBank/DDBJ databases">
        <authorList>
            <person name="Muzny D."/>
            <person name="Qin X."/>
            <person name="Deng J."/>
            <person name="Jiang H."/>
            <person name="Liu Y."/>
            <person name="Qu J."/>
            <person name="Song X.-Z."/>
            <person name="Zhang L."/>
            <person name="Thornton R."/>
            <person name="Coyle M."/>
            <person name="Francisco L."/>
            <person name="Jackson L."/>
            <person name="Javaid M."/>
            <person name="Korchina V."/>
            <person name="Kovar C."/>
            <person name="Mata R."/>
            <person name="Mathew T."/>
            <person name="Ngo R."/>
            <person name="Nguyen L."/>
            <person name="Nguyen N."/>
            <person name="Okwuonu G."/>
            <person name="Ongeri F."/>
            <person name="Pham C."/>
            <person name="Simmons D."/>
            <person name="Wilczek-Boney K."/>
            <person name="Hale W."/>
            <person name="Jakkamsetti A."/>
            <person name="Pham P."/>
            <person name="Ruth R."/>
            <person name="San Lucas F."/>
            <person name="Warren J."/>
            <person name="Zhang J."/>
            <person name="Zhao Z."/>
            <person name="Zhou C."/>
            <person name="Zhu D."/>
            <person name="Lee S."/>
            <person name="Bess C."/>
            <person name="Blankenburg K."/>
            <person name="Forbes L."/>
            <person name="Fu Q."/>
            <person name="Gubbala S."/>
            <person name="Hirani K."/>
            <person name="Jayaseelan J.C."/>
            <person name="Lara F."/>
            <person name="Munidasa M."/>
            <person name="Palculict T."/>
            <person name="Patil S."/>
            <person name="Pu L.-L."/>
            <person name="Saada N."/>
            <person name="Tang L."/>
            <person name="Weissenberger G."/>
            <person name="Zhu Y."/>
            <person name="Hemphill L."/>
            <person name="Shang Y."/>
            <person name="Youmans B."/>
            <person name="Ayvaz T."/>
            <person name="Ross M."/>
            <person name="Santibanez J."/>
            <person name="Aqrawi P."/>
            <person name="Gross S."/>
            <person name="Joshi V."/>
            <person name="Fowler G."/>
            <person name="Nazareth L."/>
            <person name="Reid J."/>
            <person name="Worley K."/>
            <person name="Petrosino J."/>
            <person name="Highlander S."/>
            <person name="Gibbs R."/>
        </authorList>
    </citation>
    <scope>NUCLEOTIDE SEQUENCE [LARGE SCALE GENOMIC DNA]</scope>
    <source>
        <strain evidence="21 22">871</strain>
    </source>
</reference>
<dbReference type="Pfam" id="PF13899">
    <property type="entry name" value="Thioredoxin_7"/>
    <property type="match status" value="1"/>
</dbReference>
<evidence type="ECO:0000256" key="16">
    <source>
        <dbReference type="ARBA" id="ARBA00047388"/>
    </source>
</evidence>
<keyword evidence="15 18" id="KW-0676">Redox-active center</keyword>
<keyword evidence="4 18" id="KW-1003">Cell membrane</keyword>
<evidence type="ECO:0000256" key="11">
    <source>
        <dbReference type="ARBA" id="ARBA00023002"/>
    </source>
</evidence>
<accession>G4CFQ2</accession>
<name>G4CFQ2_9NEIS</name>
<evidence type="ECO:0000256" key="19">
    <source>
        <dbReference type="SAM" id="MobiDB-lite"/>
    </source>
</evidence>
<evidence type="ECO:0000256" key="14">
    <source>
        <dbReference type="ARBA" id="ARBA00023157"/>
    </source>
</evidence>
<dbReference type="EC" id="1.8.1.8" evidence="18"/>
<keyword evidence="7" id="KW-0732">Signal</keyword>
<comment type="catalytic activity">
    <reaction evidence="17 18">
        <text>[protein]-dithiol + NADP(+) = [protein]-disulfide + NADPH + H(+)</text>
        <dbReference type="Rhea" id="RHEA:18753"/>
        <dbReference type="Rhea" id="RHEA-COMP:10593"/>
        <dbReference type="Rhea" id="RHEA-COMP:10594"/>
        <dbReference type="ChEBI" id="CHEBI:15378"/>
        <dbReference type="ChEBI" id="CHEBI:29950"/>
        <dbReference type="ChEBI" id="CHEBI:50058"/>
        <dbReference type="ChEBI" id="CHEBI:57783"/>
        <dbReference type="ChEBI" id="CHEBI:58349"/>
        <dbReference type="EC" id="1.8.1.8"/>
    </reaction>
</comment>
<evidence type="ECO:0000256" key="1">
    <source>
        <dbReference type="ARBA" id="ARBA00004429"/>
    </source>
</evidence>
<dbReference type="PROSITE" id="PS00194">
    <property type="entry name" value="THIOREDOXIN_1"/>
    <property type="match status" value="1"/>
</dbReference>
<dbReference type="InterPro" id="IPR036929">
    <property type="entry name" value="DsbDN_sf"/>
</dbReference>
<evidence type="ECO:0000256" key="18">
    <source>
        <dbReference type="HAMAP-Rule" id="MF_00399"/>
    </source>
</evidence>
<evidence type="ECO:0000256" key="6">
    <source>
        <dbReference type="ARBA" id="ARBA00022692"/>
    </source>
</evidence>
<feature type="transmembrane region" description="Helical" evidence="18">
    <location>
        <begin position="244"/>
        <end position="272"/>
    </location>
</feature>
<dbReference type="GO" id="GO:0017004">
    <property type="term" value="P:cytochrome complex assembly"/>
    <property type="evidence" value="ECO:0007669"/>
    <property type="project" value="UniProtKB-UniRule"/>
</dbReference>
<dbReference type="GO" id="GO:0045454">
    <property type="term" value="P:cell redox homeostasis"/>
    <property type="evidence" value="ECO:0007669"/>
    <property type="project" value="TreeGrafter"/>
</dbReference>
<evidence type="ECO:0000256" key="9">
    <source>
        <dbReference type="ARBA" id="ARBA00022982"/>
    </source>
</evidence>
<comment type="caution">
    <text evidence="21">The sequence shown here is derived from an EMBL/GenBank/DDBJ whole genome shotgun (WGS) entry which is preliminary data.</text>
</comment>
<dbReference type="InterPro" id="IPR022910">
    <property type="entry name" value="Thiol_diS_interchange_DbsD"/>
</dbReference>
<keyword evidence="8 18" id="KW-0201">Cytochrome c-type biogenesis</keyword>
<keyword evidence="10 18" id="KW-1133">Transmembrane helix</keyword>
<dbReference type="AlphaFoldDB" id="G4CFQ2"/>
<dbReference type="PROSITE" id="PS51352">
    <property type="entry name" value="THIOREDOXIN_2"/>
    <property type="match status" value="1"/>
</dbReference>
<dbReference type="Pfam" id="PF02683">
    <property type="entry name" value="DsbD_TM"/>
    <property type="match status" value="1"/>
</dbReference>
<keyword evidence="22" id="KW-1185">Reference proteome</keyword>
<evidence type="ECO:0000313" key="22">
    <source>
        <dbReference type="Proteomes" id="UP000003019"/>
    </source>
</evidence>
<feature type="transmembrane region" description="Helical" evidence="18">
    <location>
        <begin position="459"/>
        <end position="479"/>
    </location>
</feature>
<evidence type="ECO:0000313" key="21">
    <source>
        <dbReference type="EMBL" id="EGY53318.1"/>
    </source>
</evidence>
<dbReference type="Proteomes" id="UP000003019">
    <property type="component" value="Unassembled WGS sequence"/>
</dbReference>
<keyword evidence="9 18" id="KW-0249">Electron transport</keyword>
<sequence length="651" mass="69988">MSENPYAYRPSSNSAQIGVFARFYPTAGHGAGCFPYNRRRLLLTAVSFSGSLMFTKIFKPFLFLLCLCSAFHTAHAVDASELLPADQAFRPTVFANADHLELNFQIAEGYYLYQAKIEAETEPAGLLSAPRFEGGQEKEDEFFGKQTVFYRQAQGRVDYTGTPPAAYRLTLHYQGCADVGVCYPPVSKTFDIQGEGVYGDTAAPAGGSQRFAPDSRPALTPAPSAVPAEKSPFSLSRDTLGANLLAFFVFGIGLSFTACMYPLLPIVSGIIVGDRSASKGRGFLLSFIYVQGLALTYTLVGVAAGLTGALLTVWLQQPWVVLSAAALMVVLALGMFDVFTIQLPSRLQSYFQNQSNKLSGGKAASVFVMGMLSALIVGPCVAPPLAVALGYIGQTGDAALGGLALYSLALGTGVPLMLVGTFGGHILPRAGDWMNGIKYAFGVILLAVAVYLATPFLPYPLVAVLYSLLLVIPGGLLLARWRRQAPAVKPVALGLGVALLTLGVFFAVQSGRMQPTFLHHALTLFPPTTAAEGATHHRFSEPDKLSAAMRAALAEGRPVLLDFYADWCVSCKEMEAKTFNQPEVQAAVPLDRLFQIDLTANTPEHQALLKEYGLVGPPGLLVLYPDGRRSDPLIGFAAPEEFIRWYRARQH</sequence>
<feature type="transmembrane region" description="Helical" evidence="18">
    <location>
        <begin position="404"/>
        <end position="424"/>
    </location>
</feature>
<comment type="catalytic activity">
    <reaction evidence="16 18">
        <text>[protein]-dithiol + NAD(+) = [protein]-disulfide + NADH + H(+)</text>
        <dbReference type="Rhea" id="RHEA:18749"/>
        <dbReference type="Rhea" id="RHEA-COMP:10593"/>
        <dbReference type="Rhea" id="RHEA-COMP:10594"/>
        <dbReference type="ChEBI" id="CHEBI:15378"/>
        <dbReference type="ChEBI" id="CHEBI:29950"/>
        <dbReference type="ChEBI" id="CHEBI:50058"/>
        <dbReference type="ChEBI" id="CHEBI:57540"/>
        <dbReference type="ChEBI" id="CHEBI:57945"/>
        <dbReference type="EC" id="1.8.1.8"/>
    </reaction>
</comment>
<comment type="function">
    <text evidence="18">Required to facilitate the formation of correct disulfide bonds in some periplasmic proteins and for the assembly of the periplasmic c-type cytochromes. Acts by transferring electrons from cytoplasmic thioredoxin to the periplasm. This transfer involves a cascade of disulfide bond formation and reduction steps.</text>
</comment>
<dbReference type="InterPro" id="IPR017937">
    <property type="entry name" value="Thioredoxin_CS"/>
</dbReference>
<dbReference type="PANTHER" id="PTHR32234">
    <property type="entry name" value="THIOL:DISULFIDE INTERCHANGE PROTEIN DSBD"/>
    <property type="match status" value="1"/>
</dbReference>
<dbReference type="InterPro" id="IPR035671">
    <property type="entry name" value="DsbD_gamma"/>
</dbReference>
<evidence type="ECO:0000256" key="2">
    <source>
        <dbReference type="ARBA" id="ARBA00007241"/>
    </source>
</evidence>
<dbReference type="HAMAP" id="MF_00399">
    <property type="entry name" value="DbsD"/>
    <property type="match status" value="1"/>
</dbReference>
<organism evidence="21 22">
    <name type="scientific">Neisseria shayeganii 871</name>
    <dbReference type="NCBI Taxonomy" id="1032488"/>
    <lineage>
        <taxon>Bacteria</taxon>
        <taxon>Pseudomonadati</taxon>
        <taxon>Pseudomonadota</taxon>
        <taxon>Betaproteobacteria</taxon>
        <taxon>Neisseriales</taxon>
        <taxon>Neisseriaceae</taxon>
        <taxon>Neisseria</taxon>
    </lineage>
</organism>
<dbReference type="InterPro" id="IPR003834">
    <property type="entry name" value="Cyt_c_assmbl_TM_dom"/>
</dbReference>
<dbReference type="EMBL" id="AGAY01000017">
    <property type="protein sequence ID" value="EGY53318.1"/>
    <property type="molecule type" value="Genomic_DNA"/>
</dbReference>
<gene>
    <name evidence="18 21" type="primary">dsbD</name>
    <name evidence="21" type="ORF">HMPREF9371_0427</name>
</gene>
<dbReference type="InterPro" id="IPR036249">
    <property type="entry name" value="Thioredoxin-like_sf"/>
</dbReference>
<dbReference type="SUPFAM" id="SSF74863">
    <property type="entry name" value="Thiol:disulfide interchange protein DsbD, N-terminal domain (DsbD-alpha)"/>
    <property type="match status" value="1"/>
</dbReference>
<proteinExistence type="inferred from homology"/>
<keyword evidence="3 18" id="KW-0813">Transport</keyword>
<dbReference type="STRING" id="1032488.HMPREF9371_0427"/>
<evidence type="ECO:0000256" key="4">
    <source>
        <dbReference type="ARBA" id="ARBA00022475"/>
    </source>
</evidence>
<evidence type="ECO:0000256" key="13">
    <source>
        <dbReference type="ARBA" id="ARBA00023136"/>
    </source>
</evidence>
<feature type="transmembrane region" description="Helical" evidence="18">
    <location>
        <begin position="491"/>
        <end position="508"/>
    </location>
</feature>
<dbReference type="CDD" id="cd02953">
    <property type="entry name" value="DsbDgamma"/>
    <property type="match status" value="1"/>
</dbReference>
<dbReference type="GO" id="GO:0009055">
    <property type="term" value="F:electron transfer activity"/>
    <property type="evidence" value="ECO:0007669"/>
    <property type="project" value="UniProtKB-UniRule"/>
</dbReference>
<keyword evidence="13 18" id="KW-0472">Membrane</keyword>
<feature type="transmembrane region" description="Helical" evidence="18">
    <location>
        <begin position="319"/>
        <end position="343"/>
    </location>
</feature>